<accession>A0A2J6RYA9</accession>
<evidence type="ECO:0000313" key="4">
    <source>
        <dbReference type="Proteomes" id="UP000235786"/>
    </source>
</evidence>
<dbReference type="PANTHER" id="PTHR23028">
    <property type="entry name" value="ACETYLTRANSFERASE"/>
    <property type="match status" value="1"/>
</dbReference>
<evidence type="ECO:0000313" key="3">
    <source>
        <dbReference type="EMBL" id="PMD43501.1"/>
    </source>
</evidence>
<dbReference type="Proteomes" id="UP000235786">
    <property type="component" value="Unassembled WGS sequence"/>
</dbReference>
<evidence type="ECO:0000259" key="2">
    <source>
        <dbReference type="Pfam" id="PF01757"/>
    </source>
</evidence>
<feature type="transmembrane region" description="Helical" evidence="1">
    <location>
        <begin position="60"/>
        <end position="81"/>
    </location>
</feature>
<feature type="domain" description="Acyltransferase 3" evidence="2">
    <location>
        <begin position="55"/>
        <end position="407"/>
    </location>
</feature>
<dbReference type="EMBL" id="KZ613942">
    <property type="protein sequence ID" value="PMD43501.1"/>
    <property type="molecule type" value="Genomic_DNA"/>
</dbReference>
<feature type="transmembrane region" description="Helical" evidence="1">
    <location>
        <begin position="431"/>
        <end position="451"/>
    </location>
</feature>
<dbReference type="InterPro" id="IPR002656">
    <property type="entry name" value="Acyl_transf_3_dom"/>
</dbReference>
<keyword evidence="1" id="KW-0472">Membrane</keyword>
<feature type="transmembrane region" description="Helical" evidence="1">
    <location>
        <begin position="152"/>
        <end position="171"/>
    </location>
</feature>
<feature type="transmembrane region" description="Helical" evidence="1">
    <location>
        <begin position="390"/>
        <end position="411"/>
    </location>
</feature>
<dbReference type="InterPro" id="IPR050879">
    <property type="entry name" value="Acyltransferase_3"/>
</dbReference>
<dbReference type="OrthoDB" id="5819582at2759"/>
<name>A0A2J6RYA9_HYAVF</name>
<feature type="transmembrane region" description="Helical" evidence="1">
    <location>
        <begin position="255"/>
        <end position="281"/>
    </location>
</feature>
<feature type="transmembrane region" description="Helical" evidence="1">
    <location>
        <begin position="222"/>
        <end position="243"/>
    </location>
</feature>
<organism evidence="3 4">
    <name type="scientific">Hyaloscypha variabilis (strain UAMH 11265 / GT02V1 / F)</name>
    <name type="common">Meliniomyces variabilis</name>
    <dbReference type="NCBI Taxonomy" id="1149755"/>
    <lineage>
        <taxon>Eukaryota</taxon>
        <taxon>Fungi</taxon>
        <taxon>Dikarya</taxon>
        <taxon>Ascomycota</taxon>
        <taxon>Pezizomycotina</taxon>
        <taxon>Leotiomycetes</taxon>
        <taxon>Helotiales</taxon>
        <taxon>Hyaloscyphaceae</taxon>
        <taxon>Hyaloscypha</taxon>
        <taxon>Hyaloscypha variabilis</taxon>
    </lineage>
</organism>
<dbReference type="GO" id="GO:0016747">
    <property type="term" value="F:acyltransferase activity, transferring groups other than amino-acyl groups"/>
    <property type="evidence" value="ECO:0007669"/>
    <property type="project" value="InterPro"/>
</dbReference>
<feature type="transmembrane region" description="Helical" evidence="1">
    <location>
        <begin position="301"/>
        <end position="321"/>
    </location>
</feature>
<gene>
    <name evidence="3" type="ORF">L207DRAFT_423857</name>
</gene>
<dbReference type="PANTHER" id="PTHR23028:SF134">
    <property type="entry name" value="PUTATIVE (AFU_ORTHOLOGUE AFUA_4G08520)-RELATED"/>
    <property type="match status" value="1"/>
</dbReference>
<feature type="transmembrane region" description="Helical" evidence="1">
    <location>
        <begin position="101"/>
        <end position="121"/>
    </location>
</feature>
<keyword evidence="4" id="KW-1185">Reference proteome</keyword>
<keyword evidence="1" id="KW-1133">Transmembrane helix</keyword>
<proteinExistence type="predicted"/>
<sequence length="478" mass="54201">MSGWTSEVLLRLEEGITADQKTHLCSVEEELQAATLIQKFLNYPPRGTCKIHSTSWLDGLRGIAALEVYIFPTTSIWAIIYPTFHSSPAETNPLQFPLIRTFVASAPAAVSLFFVISGYVLTQRSFRSIREHFPEKVYPAVASSMFRRGFRLYTLPIILTFCEMLATRIGITPRLSFTFVLEKSLELQFVNWLHEINRFMNPLYNFSGAIQGLVTYMKYDTAIWTIPLEYYGSLLCYILLLLLAQAPADLQRMAIVAIILAFFMLLGSWHFSCFTVGMLIVDFNLHQESTSTTKGPPKHGIHWVALFAAAFYVAGLPTFALGDAHLKPMPGFETVRWLTPSWLHMEDHARFAWSLSGIALLLSISQLPRLKAVLETDFCQYLGKISFSLYLIHLFCLVLFGLKLQAFLMYLVGVEPHDLVGGGVYDDTLRYVLVCGVWYVLNTALAFALAAQVERWVDRPSVRFAKWLDEKCLKPFLP</sequence>
<protein>
    <recommendedName>
        <fullName evidence="2">Acyltransferase 3 domain-containing protein</fullName>
    </recommendedName>
</protein>
<dbReference type="Pfam" id="PF01757">
    <property type="entry name" value="Acyl_transf_3"/>
    <property type="match status" value="1"/>
</dbReference>
<reference evidence="3 4" key="1">
    <citation type="submission" date="2016-04" db="EMBL/GenBank/DDBJ databases">
        <title>A degradative enzymes factory behind the ericoid mycorrhizal symbiosis.</title>
        <authorList>
            <consortium name="DOE Joint Genome Institute"/>
            <person name="Martino E."/>
            <person name="Morin E."/>
            <person name="Grelet G."/>
            <person name="Kuo A."/>
            <person name="Kohler A."/>
            <person name="Daghino S."/>
            <person name="Barry K."/>
            <person name="Choi C."/>
            <person name="Cichocki N."/>
            <person name="Clum A."/>
            <person name="Copeland A."/>
            <person name="Hainaut M."/>
            <person name="Haridas S."/>
            <person name="Labutti K."/>
            <person name="Lindquist E."/>
            <person name="Lipzen A."/>
            <person name="Khouja H.-R."/>
            <person name="Murat C."/>
            <person name="Ohm R."/>
            <person name="Olson A."/>
            <person name="Spatafora J."/>
            <person name="Veneault-Fourrey C."/>
            <person name="Henrissat B."/>
            <person name="Grigoriev I."/>
            <person name="Martin F."/>
            <person name="Perotto S."/>
        </authorList>
    </citation>
    <scope>NUCLEOTIDE SEQUENCE [LARGE SCALE GENOMIC DNA]</scope>
    <source>
        <strain evidence="3 4">F</strain>
    </source>
</reference>
<dbReference type="STRING" id="1149755.A0A2J6RYA9"/>
<dbReference type="AlphaFoldDB" id="A0A2J6RYA9"/>
<keyword evidence="1" id="KW-0812">Transmembrane</keyword>
<evidence type="ECO:0000256" key="1">
    <source>
        <dbReference type="SAM" id="Phobius"/>
    </source>
</evidence>